<accession>A0A1T2XFY1</accession>
<keyword evidence="4" id="KW-1185">Reference proteome</keyword>
<dbReference type="CDD" id="cd07067">
    <property type="entry name" value="HP_PGM_like"/>
    <property type="match status" value="1"/>
</dbReference>
<feature type="active site" description="Tele-phosphohistidine intermediate" evidence="1">
    <location>
        <position position="8"/>
    </location>
</feature>
<dbReference type="InterPro" id="IPR050275">
    <property type="entry name" value="PGM_Phosphatase"/>
</dbReference>
<protein>
    <submittedName>
        <fullName evidence="3">Phosphoglycerate mutase</fullName>
    </submittedName>
</protein>
<dbReference type="AlphaFoldDB" id="A0A1T2XFY1"/>
<reference evidence="3 4" key="1">
    <citation type="submission" date="2017-01" db="EMBL/GenBank/DDBJ databases">
        <title>Genome analysis of Paenibacillus selenitrireducens ES3-24.</title>
        <authorList>
            <person name="Xu D."/>
            <person name="Yao R."/>
            <person name="Zheng S."/>
        </authorList>
    </citation>
    <scope>NUCLEOTIDE SEQUENCE [LARGE SCALE GENOMIC DNA]</scope>
    <source>
        <strain evidence="3 4">ES3-24</strain>
    </source>
</reference>
<feature type="active site" description="Proton donor/acceptor" evidence="1">
    <location>
        <position position="82"/>
    </location>
</feature>
<evidence type="ECO:0000256" key="2">
    <source>
        <dbReference type="PIRSR" id="PIRSR613078-2"/>
    </source>
</evidence>
<dbReference type="SMART" id="SM00855">
    <property type="entry name" value="PGAM"/>
    <property type="match status" value="1"/>
</dbReference>
<evidence type="ECO:0000256" key="1">
    <source>
        <dbReference type="PIRSR" id="PIRSR613078-1"/>
    </source>
</evidence>
<gene>
    <name evidence="3" type="ORF">BVG16_12805</name>
</gene>
<proteinExistence type="predicted"/>
<dbReference type="InterPro" id="IPR013078">
    <property type="entry name" value="His_Pase_superF_clade-1"/>
</dbReference>
<dbReference type="Pfam" id="PF00300">
    <property type="entry name" value="His_Phos_1"/>
    <property type="match status" value="1"/>
</dbReference>
<dbReference type="PANTHER" id="PTHR48100:SF10">
    <property type="entry name" value="2-CARBOXY-D-ARABINITOL-1-PHOSPHATASE-RELATED"/>
    <property type="match status" value="1"/>
</dbReference>
<dbReference type="Gene3D" id="3.40.50.1240">
    <property type="entry name" value="Phosphoglycerate mutase-like"/>
    <property type="match status" value="1"/>
</dbReference>
<organism evidence="3 4">
    <name type="scientific">Paenibacillus selenitireducens</name>
    <dbReference type="NCBI Taxonomy" id="1324314"/>
    <lineage>
        <taxon>Bacteria</taxon>
        <taxon>Bacillati</taxon>
        <taxon>Bacillota</taxon>
        <taxon>Bacilli</taxon>
        <taxon>Bacillales</taxon>
        <taxon>Paenibacillaceae</taxon>
        <taxon>Paenibacillus</taxon>
    </lineage>
</organism>
<dbReference type="InterPro" id="IPR029033">
    <property type="entry name" value="His_PPase_superfam"/>
</dbReference>
<name>A0A1T2XFY1_9BACL</name>
<dbReference type="PANTHER" id="PTHR48100">
    <property type="entry name" value="BROAD-SPECIFICITY PHOSPHATASE YOR283W-RELATED"/>
    <property type="match status" value="1"/>
</dbReference>
<comment type="caution">
    <text evidence="3">The sequence shown here is derived from an EMBL/GenBank/DDBJ whole genome shotgun (WGS) entry which is preliminary data.</text>
</comment>
<dbReference type="SUPFAM" id="SSF53254">
    <property type="entry name" value="Phosphoglycerate mutase-like"/>
    <property type="match status" value="1"/>
</dbReference>
<dbReference type="GO" id="GO:0016791">
    <property type="term" value="F:phosphatase activity"/>
    <property type="evidence" value="ECO:0007669"/>
    <property type="project" value="TreeGrafter"/>
</dbReference>
<dbReference type="RefSeq" id="WP_078499055.1">
    <property type="nucleotide sequence ID" value="NZ_MSZX01000004.1"/>
</dbReference>
<dbReference type="STRING" id="1324314.BVG16_12805"/>
<evidence type="ECO:0000313" key="4">
    <source>
        <dbReference type="Proteomes" id="UP000190188"/>
    </source>
</evidence>
<evidence type="ECO:0000313" key="3">
    <source>
        <dbReference type="EMBL" id="OPA78722.1"/>
    </source>
</evidence>
<feature type="binding site" evidence="2">
    <location>
        <position position="58"/>
    </location>
    <ligand>
        <name>substrate</name>
    </ligand>
</feature>
<sequence length="203" mass="23374">MTIYLVRHGRDEDGYRGGWSERGLIDEGIQQSEKLGQYLFESNHLYNIKQIISSDLRRAFETASIIGQKLSISVTISEKWRETNNGVLAGMPNDIANEKYPGLYFSSLRMDEQYPDGESPIENFKRIEETFYGICNEHINKKNNENVVVVTHGGVINIIYHILKGIEWTNKNKFFPASNTSIHMIDFCKGKWELTLENLTVHL</sequence>
<dbReference type="OrthoDB" id="9782128at2"/>
<dbReference type="EMBL" id="MSZX01000004">
    <property type="protein sequence ID" value="OPA78722.1"/>
    <property type="molecule type" value="Genomic_DNA"/>
</dbReference>
<dbReference type="Proteomes" id="UP000190188">
    <property type="component" value="Unassembled WGS sequence"/>
</dbReference>